<evidence type="ECO:0000256" key="3">
    <source>
        <dbReference type="ARBA" id="ARBA00022853"/>
    </source>
</evidence>
<gene>
    <name evidence="11" type="ORF">SLS56_000746</name>
</gene>
<evidence type="ECO:0000256" key="1">
    <source>
        <dbReference type="ARBA" id="ARBA00004123"/>
    </source>
</evidence>
<feature type="compositionally biased region" description="Polar residues" evidence="9">
    <location>
        <begin position="428"/>
        <end position="440"/>
    </location>
</feature>
<keyword evidence="6" id="KW-0804">Transcription</keyword>
<evidence type="ECO:0000256" key="6">
    <source>
        <dbReference type="ARBA" id="ARBA00023163"/>
    </source>
</evidence>
<dbReference type="PANTHER" id="PTHR16062:SF21">
    <property type="entry name" value="CHROMATIN STRUCTURE-REMODELING COMPLEX SUBUNIT RSC1-RELATED"/>
    <property type="match status" value="1"/>
</dbReference>
<comment type="subcellular location">
    <subcellularLocation>
        <location evidence="1">Nucleus</location>
    </subcellularLocation>
</comment>
<keyword evidence="12" id="KW-1185">Reference proteome</keyword>
<keyword evidence="5 8" id="KW-0103">Bromodomain</keyword>
<protein>
    <recommendedName>
        <fullName evidence="10">Bromo domain-containing protein</fullName>
    </recommendedName>
</protein>
<dbReference type="InterPro" id="IPR037382">
    <property type="entry name" value="Rsc/polybromo"/>
</dbReference>
<feature type="region of interest" description="Disordered" evidence="9">
    <location>
        <begin position="1"/>
        <end position="41"/>
    </location>
</feature>
<evidence type="ECO:0000256" key="8">
    <source>
        <dbReference type="PROSITE-ProRule" id="PRU00035"/>
    </source>
</evidence>
<feature type="compositionally biased region" description="Low complexity" evidence="9">
    <location>
        <begin position="380"/>
        <end position="398"/>
    </location>
</feature>
<dbReference type="InterPro" id="IPR054551">
    <property type="entry name" value="RSC4_Ig-like"/>
</dbReference>
<organism evidence="11 12">
    <name type="scientific">Neofusicoccum ribis</name>
    <dbReference type="NCBI Taxonomy" id="45134"/>
    <lineage>
        <taxon>Eukaryota</taxon>
        <taxon>Fungi</taxon>
        <taxon>Dikarya</taxon>
        <taxon>Ascomycota</taxon>
        <taxon>Pezizomycotina</taxon>
        <taxon>Dothideomycetes</taxon>
        <taxon>Dothideomycetes incertae sedis</taxon>
        <taxon>Botryosphaeriales</taxon>
        <taxon>Botryosphaeriaceae</taxon>
        <taxon>Neofusicoccum</taxon>
    </lineage>
</organism>
<keyword evidence="7" id="KW-0539">Nucleus</keyword>
<keyword evidence="2" id="KW-0677">Repeat</keyword>
<evidence type="ECO:0000256" key="4">
    <source>
        <dbReference type="ARBA" id="ARBA00023015"/>
    </source>
</evidence>
<dbReference type="SUPFAM" id="SSF47370">
    <property type="entry name" value="Bromodomain"/>
    <property type="match status" value="2"/>
</dbReference>
<sequence length="617" mass="68293">MERESKRKAAAAASPESEGRASKRQKLPDDDNGEKETPETTFAMGMKFLETMKASKDKQGRYVAPSFLELPDKNEIPEYYEEIKLPIAFSTIEAKLKARGYPNLAAVESDVKRMVNNAKQFNDKNSAIYADAERVRKTASNFMTKHNPAYKNPSYSAIPTPIPGEDANGVPGSATRQLSERPKRSAAIPQLESQTPQATPSRTRKSGRHPTPRKEPTPGKETDFTGKTFQEAQEALVQEFIHYVDPADSGLQIYQPFVNMPNRGLKEYYATIKTPMSLNQVMTKIRGFISRKDGFSGTSDFKNWQQLEECASLIWTNAREFNEDGSEMYNLAGEFEEHFKRRLADAMEKVPAPKQTIKLTMGSQREQSQQKPSGIKLRLGANKNSPAPNASAPGTPGARSSSTPGVIVDNDALERQQKHVQAGINGQRPPSSGGPNSSVHPPNGFDNKHRQPGYNVADALLPNVAIHSHPALKLQRPFKFNIPASATLTQQSITISLPGTHSSIQVKPYVPVAQTQRPWRLFVTVNNTRISEVYQPPTQAQQQQPNAGGSPEKQQPQPPREKGHPLFEARLQPGVNRIDIEVVAGTAPMQVRGQPVPKERDAVEMEKCTVFVNLMKA</sequence>
<dbReference type="InterPro" id="IPR001487">
    <property type="entry name" value="Bromodomain"/>
</dbReference>
<dbReference type="Gene3D" id="1.20.920.10">
    <property type="entry name" value="Bromodomain-like"/>
    <property type="match status" value="2"/>
</dbReference>
<dbReference type="PANTHER" id="PTHR16062">
    <property type="entry name" value="SWI/SNF-RELATED"/>
    <property type="match status" value="1"/>
</dbReference>
<dbReference type="InterPro" id="IPR036427">
    <property type="entry name" value="Bromodomain-like_sf"/>
</dbReference>
<evidence type="ECO:0000256" key="9">
    <source>
        <dbReference type="SAM" id="MobiDB-lite"/>
    </source>
</evidence>
<feature type="compositionally biased region" description="Polar residues" evidence="9">
    <location>
        <begin position="191"/>
        <end position="201"/>
    </location>
</feature>
<name>A0ABR3TC50_9PEZI</name>
<feature type="compositionally biased region" description="Low complexity" evidence="9">
    <location>
        <begin position="536"/>
        <end position="545"/>
    </location>
</feature>
<dbReference type="Pfam" id="PF22994">
    <property type="entry name" value="RSC4_Ig_like"/>
    <property type="match status" value="1"/>
</dbReference>
<feature type="region of interest" description="Disordered" evidence="9">
    <location>
        <begin position="377"/>
        <end position="405"/>
    </location>
</feature>
<keyword evidence="4" id="KW-0805">Transcription regulation</keyword>
<dbReference type="CDD" id="cd04369">
    <property type="entry name" value="Bromodomain"/>
    <property type="match status" value="2"/>
</dbReference>
<accession>A0ABR3TC50</accession>
<proteinExistence type="predicted"/>
<reference evidence="11 12" key="1">
    <citation type="submission" date="2024-02" db="EMBL/GenBank/DDBJ databases">
        <title>De novo assembly and annotation of 12 fungi associated with fruit tree decline syndrome in Ontario, Canada.</title>
        <authorList>
            <person name="Sulman M."/>
            <person name="Ellouze W."/>
            <person name="Ilyukhin E."/>
        </authorList>
    </citation>
    <scope>NUCLEOTIDE SEQUENCE [LARGE SCALE GENOMIC DNA]</scope>
    <source>
        <strain evidence="11 12">M1-105</strain>
    </source>
</reference>
<dbReference type="SMART" id="SM00297">
    <property type="entry name" value="BROMO"/>
    <property type="match status" value="2"/>
</dbReference>
<dbReference type="PRINTS" id="PR00503">
    <property type="entry name" value="BROMODOMAIN"/>
</dbReference>
<evidence type="ECO:0000256" key="5">
    <source>
        <dbReference type="ARBA" id="ARBA00023117"/>
    </source>
</evidence>
<feature type="compositionally biased region" description="Basic residues" evidence="9">
    <location>
        <begin position="202"/>
        <end position="211"/>
    </location>
</feature>
<feature type="region of interest" description="Disordered" evidence="9">
    <location>
        <begin position="422"/>
        <end position="453"/>
    </location>
</feature>
<feature type="region of interest" description="Disordered" evidence="9">
    <location>
        <begin position="536"/>
        <end position="565"/>
    </location>
</feature>
<feature type="domain" description="Bromo" evidence="10">
    <location>
        <begin position="59"/>
        <end position="129"/>
    </location>
</feature>
<evidence type="ECO:0000313" key="11">
    <source>
        <dbReference type="EMBL" id="KAL1637090.1"/>
    </source>
</evidence>
<dbReference type="Pfam" id="PF00439">
    <property type="entry name" value="Bromodomain"/>
    <property type="match status" value="2"/>
</dbReference>
<dbReference type="EMBL" id="JAJVDC020000004">
    <property type="protein sequence ID" value="KAL1637090.1"/>
    <property type="molecule type" value="Genomic_DNA"/>
</dbReference>
<feature type="domain" description="Bromo" evidence="10">
    <location>
        <begin position="249"/>
        <end position="329"/>
    </location>
</feature>
<evidence type="ECO:0000259" key="10">
    <source>
        <dbReference type="PROSITE" id="PS50014"/>
    </source>
</evidence>
<keyword evidence="3" id="KW-0156">Chromatin regulator</keyword>
<dbReference type="PROSITE" id="PS50014">
    <property type="entry name" value="BROMODOMAIN_2"/>
    <property type="match status" value="2"/>
</dbReference>
<dbReference type="Proteomes" id="UP001521116">
    <property type="component" value="Unassembled WGS sequence"/>
</dbReference>
<feature type="region of interest" description="Disordered" evidence="9">
    <location>
        <begin position="144"/>
        <end position="225"/>
    </location>
</feature>
<feature type="compositionally biased region" description="Basic and acidic residues" evidence="9">
    <location>
        <begin position="17"/>
        <end position="38"/>
    </location>
</feature>
<evidence type="ECO:0000256" key="7">
    <source>
        <dbReference type="ARBA" id="ARBA00023242"/>
    </source>
</evidence>
<evidence type="ECO:0000313" key="12">
    <source>
        <dbReference type="Proteomes" id="UP001521116"/>
    </source>
</evidence>
<evidence type="ECO:0000256" key="2">
    <source>
        <dbReference type="ARBA" id="ARBA00022737"/>
    </source>
</evidence>
<comment type="caution">
    <text evidence="11">The sequence shown here is derived from an EMBL/GenBank/DDBJ whole genome shotgun (WGS) entry which is preliminary data.</text>
</comment>
<dbReference type="InterPro" id="IPR018359">
    <property type="entry name" value="Bromodomain_CS"/>
</dbReference>
<feature type="compositionally biased region" description="Basic and acidic residues" evidence="9">
    <location>
        <begin position="212"/>
        <end position="224"/>
    </location>
</feature>
<dbReference type="PROSITE" id="PS00633">
    <property type="entry name" value="BROMODOMAIN_1"/>
    <property type="match status" value="1"/>
</dbReference>